<comment type="similarity">
    <text evidence="1 7 8 9">Belongs to the TRAFAC class TrmE-Era-EngA-EngB-Septin-like GTPase superfamily. Era GTPase family.</text>
</comment>
<dbReference type="GO" id="GO:0000028">
    <property type="term" value="P:ribosomal small subunit assembly"/>
    <property type="evidence" value="ECO:0007669"/>
    <property type="project" value="TreeGrafter"/>
</dbReference>
<organism evidence="12 13">
    <name type="scientific">Bernardetia litoralis (strain ATCC 23117 / DSM 6794 / NBRC 15988 / NCIMB 1366 / Fx l1 / Sio-4)</name>
    <name type="common">Flexibacter litoralis</name>
    <dbReference type="NCBI Taxonomy" id="880071"/>
    <lineage>
        <taxon>Bacteria</taxon>
        <taxon>Pseudomonadati</taxon>
        <taxon>Bacteroidota</taxon>
        <taxon>Cytophagia</taxon>
        <taxon>Cytophagales</taxon>
        <taxon>Bernardetiaceae</taxon>
        <taxon>Bernardetia</taxon>
    </lineage>
</organism>
<dbReference type="GO" id="GO:0005525">
    <property type="term" value="F:GTP binding"/>
    <property type="evidence" value="ECO:0007669"/>
    <property type="project" value="UniProtKB-UniRule"/>
</dbReference>
<dbReference type="PANTHER" id="PTHR42698">
    <property type="entry name" value="GTPASE ERA"/>
    <property type="match status" value="1"/>
</dbReference>
<dbReference type="InterPro" id="IPR009019">
    <property type="entry name" value="KH_sf_prok-type"/>
</dbReference>
<comment type="subcellular location">
    <subcellularLocation>
        <location evidence="7">Cytoplasm</location>
    </subcellularLocation>
    <subcellularLocation>
        <location evidence="7">Cell inner membrane</location>
        <topology evidence="7">Peripheral membrane protein</topology>
    </subcellularLocation>
</comment>
<dbReference type="InterPro" id="IPR005225">
    <property type="entry name" value="Small_GTP-bd"/>
</dbReference>
<keyword evidence="7" id="KW-0997">Cell inner membrane</keyword>
<dbReference type="eggNOG" id="COG1159">
    <property type="taxonomic scope" value="Bacteria"/>
</dbReference>
<protein>
    <recommendedName>
        <fullName evidence="2 7">GTPase Era</fullName>
    </recommendedName>
</protein>
<proteinExistence type="inferred from homology"/>
<feature type="domain" description="KH type-2" evidence="10">
    <location>
        <begin position="212"/>
        <end position="296"/>
    </location>
</feature>
<dbReference type="AlphaFoldDB" id="I4AJK3"/>
<evidence type="ECO:0000256" key="5">
    <source>
        <dbReference type="ARBA" id="ARBA00022884"/>
    </source>
</evidence>
<name>I4AJK3_BERLS</name>
<dbReference type="PANTHER" id="PTHR42698:SF1">
    <property type="entry name" value="GTPASE ERA, MITOCHONDRIAL"/>
    <property type="match status" value="1"/>
</dbReference>
<dbReference type="GO" id="GO:0070181">
    <property type="term" value="F:small ribosomal subunit rRNA binding"/>
    <property type="evidence" value="ECO:0007669"/>
    <property type="project" value="UniProtKB-UniRule"/>
</dbReference>
<dbReference type="FunFam" id="3.30.300.20:FF:000003">
    <property type="entry name" value="GTPase Era"/>
    <property type="match status" value="1"/>
</dbReference>
<keyword evidence="7" id="KW-0472">Membrane</keyword>
<dbReference type="RefSeq" id="WP_014797593.1">
    <property type="nucleotide sequence ID" value="NC_018018.1"/>
</dbReference>
<evidence type="ECO:0000256" key="2">
    <source>
        <dbReference type="ARBA" id="ARBA00020484"/>
    </source>
</evidence>
<feature type="region of interest" description="G3" evidence="8">
    <location>
        <begin position="75"/>
        <end position="78"/>
    </location>
</feature>
<dbReference type="PROSITE" id="PS51713">
    <property type="entry name" value="G_ERA"/>
    <property type="match status" value="1"/>
</dbReference>
<dbReference type="Proteomes" id="UP000006054">
    <property type="component" value="Chromosome"/>
</dbReference>
<keyword evidence="7" id="KW-0699">rRNA-binding</keyword>
<accession>I4AJK3</accession>
<feature type="region of interest" description="G5" evidence="8">
    <location>
        <begin position="168"/>
        <end position="170"/>
    </location>
</feature>
<dbReference type="InterPro" id="IPR006073">
    <property type="entry name" value="GTP-bd"/>
</dbReference>
<feature type="region of interest" description="G2" evidence="8">
    <location>
        <begin position="54"/>
        <end position="58"/>
    </location>
</feature>
<dbReference type="PROSITE" id="PS50823">
    <property type="entry name" value="KH_TYPE_2"/>
    <property type="match status" value="1"/>
</dbReference>
<dbReference type="InterPro" id="IPR027417">
    <property type="entry name" value="P-loop_NTPase"/>
</dbReference>
<evidence type="ECO:0000256" key="9">
    <source>
        <dbReference type="RuleBase" id="RU003761"/>
    </source>
</evidence>
<dbReference type="SUPFAM" id="SSF52540">
    <property type="entry name" value="P-loop containing nucleoside triphosphate hydrolases"/>
    <property type="match status" value="1"/>
</dbReference>
<dbReference type="Pfam" id="PF07650">
    <property type="entry name" value="KH_2"/>
    <property type="match status" value="1"/>
</dbReference>
<feature type="region of interest" description="G4" evidence="8">
    <location>
        <begin position="139"/>
        <end position="142"/>
    </location>
</feature>
<feature type="region of interest" description="G1" evidence="8">
    <location>
        <begin position="28"/>
        <end position="35"/>
    </location>
</feature>
<dbReference type="STRING" id="880071.Fleli_1739"/>
<dbReference type="NCBIfam" id="NF000908">
    <property type="entry name" value="PRK00089.1"/>
    <property type="match status" value="1"/>
</dbReference>
<dbReference type="GO" id="GO:0003924">
    <property type="term" value="F:GTPase activity"/>
    <property type="evidence" value="ECO:0007669"/>
    <property type="project" value="UniProtKB-UniRule"/>
</dbReference>
<dbReference type="GO" id="GO:0043024">
    <property type="term" value="F:ribosomal small subunit binding"/>
    <property type="evidence" value="ECO:0007669"/>
    <property type="project" value="TreeGrafter"/>
</dbReference>
<evidence type="ECO:0000256" key="4">
    <source>
        <dbReference type="ARBA" id="ARBA00022741"/>
    </source>
</evidence>
<dbReference type="CDD" id="cd04163">
    <property type="entry name" value="Era"/>
    <property type="match status" value="1"/>
</dbReference>
<dbReference type="OrthoDB" id="9805918at2"/>
<dbReference type="NCBIfam" id="TIGR00436">
    <property type="entry name" value="era"/>
    <property type="match status" value="1"/>
</dbReference>
<dbReference type="CDD" id="cd22534">
    <property type="entry name" value="KH-II_Era"/>
    <property type="match status" value="1"/>
</dbReference>
<evidence type="ECO:0000256" key="6">
    <source>
        <dbReference type="ARBA" id="ARBA00023134"/>
    </source>
</evidence>
<dbReference type="Gene3D" id="3.30.300.20">
    <property type="match status" value="1"/>
</dbReference>
<evidence type="ECO:0000259" key="10">
    <source>
        <dbReference type="PROSITE" id="PS50823"/>
    </source>
</evidence>
<dbReference type="Pfam" id="PF01926">
    <property type="entry name" value="MMR_HSR1"/>
    <property type="match status" value="1"/>
</dbReference>
<gene>
    <name evidence="7" type="primary">era</name>
    <name evidence="12" type="ordered locus">Fleli_1739</name>
</gene>
<keyword evidence="7" id="KW-1003">Cell membrane</keyword>
<dbReference type="HOGENOM" id="CLU_038009_1_3_10"/>
<evidence type="ECO:0000313" key="12">
    <source>
        <dbReference type="EMBL" id="AFM04138.1"/>
    </source>
</evidence>
<dbReference type="PATRIC" id="fig|880071.3.peg.1713"/>
<dbReference type="NCBIfam" id="TIGR00231">
    <property type="entry name" value="small_GTP"/>
    <property type="match status" value="1"/>
</dbReference>
<keyword evidence="5 7" id="KW-0694">RNA-binding</keyword>
<evidence type="ECO:0000313" key="13">
    <source>
        <dbReference type="Proteomes" id="UP000006054"/>
    </source>
</evidence>
<feature type="binding site" evidence="7">
    <location>
        <begin position="28"/>
        <end position="35"/>
    </location>
    <ligand>
        <name>GTP</name>
        <dbReference type="ChEBI" id="CHEBI:37565"/>
    </ligand>
</feature>
<keyword evidence="6 7" id="KW-0342">GTP-binding</keyword>
<evidence type="ECO:0000256" key="8">
    <source>
        <dbReference type="PROSITE-ProRule" id="PRU01050"/>
    </source>
</evidence>
<dbReference type="EMBL" id="CP003345">
    <property type="protein sequence ID" value="AFM04138.1"/>
    <property type="molecule type" value="Genomic_DNA"/>
</dbReference>
<comment type="subunit">
    <text evidence="7">Monomer.</text>
</comment>
<dbReference type="InterPro" id="IPR030388">
    <property type="entry name" value="G_ERA_dom"/>
</dbReference>
<evidence type="ECO:0000256" key="3">
    <source>
        <dbReference type="ARBA" id="ARBA00022517"/>
    </source>
</evidence>
<sequence length="311" mass="35757">MKELDLDAILNAGKESENHQAGFVALVGKPNSGKSTLMNAVLGEKLAIVTHKAQTTRHRIMGILNNEDYQIVFSDTPGIISPKYELHEKMMRFVEKSLEDADVILLVTSLDESHDEEDAIQKLKKVLDKKKIPLIVLLNKSDLVNQEIIDEKIARWKEVLNPQEVLPLSALEGFDVNEVLQLILKYLPKHPAYYDKEMLTDRPERFFAAEIIREKIFLNYEQEIPYSTEVGILEFKDTPKILRIHAEIHVERKSQKGILIGKNGSALKIIGTEARLDMEAFFGKKVFLQLYVRISEDWRKKADKLNWFGYK</sequence>
<comment type="function">
    <text evidence="7">An essential GTPase that binds both GDP and GTP, with rapid nucleotide exchange. Plays a role in 16S rRNA processing and 30S ribosomal subunit biogenesis and possibly also in cell cycle regulation and energy metabolism.</text>
</comment>
<keyword evidence="3 7" id="KW-0690">Ribosome biogenesis</keyword>
<dbReference type="KEGG" id="fli:Fleli_1739"/>
<dbReference type="GO" id="GO:0005886">
    <property type="term" value="C:plasma membrane"/>
    <property type="evidence" value="ECO:0007669"/>
    <property type="project" value="UniProtKB-SubCell"/>
</dbReference>
<dbReference type="Gene3D" id="3.40.50.300">
    <property type="entry name" value="P-loop containing nucleotide triphosphate hydrolases"/>
    <property type="match status" value="1"/>
</dbReference>
<reference evidence="13" key="1">
    <citation type="submission" date="2012-06" db="EMBL/GenBank/DDBJ databases">
        <title>The complete genome of Flexibacter litoralis DSM 6794.</title>
        <authorList>
            <person name="Lucas S."/>
            <person name="Copeland A."/>
            <person name="Lapidus A."/>
            <person name="Glavina del Rio T."/>
            <person name="Dalin E."/>
            <person name="Tice H."/>
            <person name="Bruce D."/>
            <person name="Goodwin L."/>
            <person name="Pitluck S."/>
            <person name="Peters L."/>
            <person name="Ovchinnikova G."/>
            <person name="Lu M."/>
            <person name="Kyrpides N."/>
            <person name="Mavromatis K."/>
            <person name="Ivanova N."/>
            <person name="Brettin T."/>
            <person name="Detter J.C."/>
            <person name="Han C."/>
            <person name="Larimer F."/>
            <person name="Land M."/>
            <person name="Hauser L."/>
            <person name="Markowitz V."/>
            <person name="Cheng J.-F."/>
            <person name="Hugenholtz P."/>
            <person name="Woyke T."/>
            <person name="Wu D."/>
            <person name="Spring S."/>
            <person name="Lang E."/>
            <person name="Kopitz M."/>
            <person name="Brambilla E."/>
            <person name="Klenk H.-P."/>
            <person name="Eisen J.A."/>
        </authorList>
    </citation>
    <scope>NUCLEOTIDE SEQUENCE [LARGE SCALE GENOMIC DNA]</scope>
    <source>
        <strain evidence="13">ATCC 23117 / DSM 6794 / NBRC 15988 / NCIMB 1366 / Sio-4</strain>
    </source>
</reference>
<feature type="domain" description="Era-type G" evidence="11">
    <location>
        <begin position="20"/>
        <end position="189"/>
    </location>
</feature>
<feature type="binding site" evidence="7">
    <location>
        <begin position="139"/>
        <end position="142"/>
    </location>
    <ligand>
        <name>GTP</name>
        <dbReference type="ChEBI" id="CHEBI:37565"/>
    </ligand>
</feature>
<evidence type="ECO:0000256" key="1">
    <source>
        <dbReference type="ARBA" id="ARBA00007921"/>
    </source>
</evidence>
<evidence type="ECO:0000256" key="7">
    <source>
        <dbReference type="HAMAP-Rule" id="MF_00367"/>
    </source>
</evidence>
<evidence type="ECO:0000259" key="11">
    <source>
        <dbReference type="PROSITE" id="PS51713"/>
    </source>
</evidence>
<dbReference type="HAMAP" id="MF_00367">
    <property type="entry name" value="GTPase_Era"/>
    <property type="match status" value="1"/>
</dbReference>
<keyword evidence="13" id="KW-1185">Reference proteome</keyword>
<dbReference type="InterPro" id="IPR005662">
    <property type="entry name" value="GTPase_Era-like"/>
</dbReference>
<dbReference type="InterPro" id="IPR015946">
    <property type="entry name" value="KH_dom-like_a/b"/>
</dbReference>
<keyword evidence="4 7" id="KW-0547">Nucleotide-binding</keyword>
<dbReference type="InterPro" id="IPR004044">
    <property type="entry name" value="KH_dom_type_2"/>
</dbReference>
<dbReference type="GO" id="GO:0005829">
    <property type="term" value="C:cytosol"/>
    <property type="evidence" value="ECO:0007669"/>
    <property type="project" value="TreeGrafter"/>
</dbReference>
<keyword evidence="7" id="KW-0963">Cytoplasm</keyword>
<feature type="binding site" evidence="7">
    <location>
        <begin position="75"/>
        <end position="79"/>
    </location>
    <ligand>
        <name>GTP</name>
        <dbReference type="ChEBI" id="CHEBI:37565"/>
    </ligand>
</feature>
<dbReference type="SUPFAM" id="SSF54814">
    <property type="entry name" value="Prokaryotic type KH domain (KH-domain type II)"/>
    <property type="match status" value="1"/>
</dbReference>